<dbReference type="Gene3D" id="2.160.20.20">
    <property type="match status" value="2"/>
</dbReference>
<organism evidence="4 5">
    <name type="scientific">Bartonella bacilliformis Ver097</name>
    <dbReference type="NCBI Taxonomy" id="1293911"/>
    <lineage>
        <taxon>Bacteria</taxon>
        <taxon>Pseudomonadati</taxon>
        <taxon>Pseudomonadota</taxon>
        <taxon>Alphaproteobacteria</taxon>
        <taxon>Hyphomicrobiales</taxon>
        <taxon>Bartonellaceae</taxon>
        <taxon>Bartonella</taxon>
    </lineage>
</organism>
<dbReference type="AlphaFoldDB" id="A0A072QXZ8"/>
<dbReference type="Proteomes" id="UP000031740">
    <property type="component" value="Unassembled WGS sequence"/>
</dbReference>
<evidence type="ECO:0000256" key="1">
    <source>
        <dbReference type="SAM" id="MobiDB-lite"/>
    </source>
</evidence>
<feature type="domain" description="Autotransporter" evidence="3">
    <location>
        <begin position="541"/>
        <end position="819"/>
    </location>
</feature>
<protein>
    <recommendedName>
        <fullName evidence="3">Autotransporter domain-containing protein</fullName>
    </recommendedName>
</protein>
<dbReference type="Pfam" id="PF03797">
    <property type="entry name" value="Autotransporter"/>
    <property type="match status" value="1"/>
</dbReference>
<feature type="compositionally biased region" description="Basic and acidic residues" evidence="1">
    <location>
        <begin position="402"/>
        <end position="411"/>
    </location>
</feature>
<dbReference type="GO" id="GO:0019867">
    <property type="term" value="C:outer membrane"/>
    <property type="evidence" value="ECO:0007669"/>
    <property type="project" value="InterPro"/>
</dbReference>
<reference evidence="4 5" key="1">
    <citation type="submission" date="2013-04" db="EMBL/GenBank/DDBJ databases">
        <title>The Genome Sequence of Bartonella bacilliformis Ver097.</title>
        <authorList>
            <consortium name="The Broad Institute Genomics Platform"/>
            <consortium name="The Broad Institute Genome Sequencing Center for Infectious Disease"/>
            <person name="Feldgarden M."/>
            <person name="Kirby J."/>
            <person name="Birtles R."/>
            <person name="Dasch G."/>
            <person name="Hendrix L."/>
            <person name="Koehler J."/>
            <person name="Walker B."/>
            <person name="Young S.K."/>
            <person name="Zeng Q."/>
            <person name="Gargeya S."/>
            <person name="Fitzgerald M."/>
            <person name="Haas B."/>
            <person name="Abouelleil A."/>
            <person name="Allen A.W."/>
            <person name="Alvarado L."/>
            <person name="Arachchi H.M."/>
            <person name="Berlin A.M."/>
            <person name="Chapman S.B."/>
            <person name="Gainer-Dewar J."/>
            <person name="Goldberg J."/>
            <person name="Griggs A."/>
            <person name="Gujja S."/>
            <person name="Hansen M."/>
            <person name="Howarth C."/>
            <person name="Imamovic A."/>
            <person name="Ireland A."/>
            <person name="Larimer J."/>
            <person name="McCowan C."/>
            <person name="Murphy C."/>
            <person name="Pearson M."/>
            <person name="Poon T.W."/>
            <person name="Priest M."/>
            <person name="Roberts A."/>
            <person name="Saif S."/>
            <person name="Shea T."/>
            <person name="Sisk P."/>
            <person name="Sykes S."/>
            <person name="Wortman J."/>
            <person name="Nusbaum C."/>
            <person name="Birren B."/>
        </authorList>
    </citation>
    <scope>NUCLEOTIDE SEQUENCE [LARGE SCALE GENOMIC DNA]</scope>
    <source>
        <strain evidence="4 5">Ver097</strain>
    </source>
</reference>
<dbReference type="InterPro" id="IPR011050">
    <property type="entry name" value="Pectin_lyase_fold/virulence"/>
</dbReference>
<dbReference type="HOGENOM" id="CLU_007596_1_0_5"/>
<dbReference type="SUPFAM" id="SSF51126">
    <property type="entry name" value="Pectin lyase-like"/>
    <property type="match status" value="1"/>
</dbReference>
<dbReference type="InterPro" id="IPR036709">
    <property type="entry name" value="Autotransporte_beta_dom_sf"/>
</dbReference>
<dbReference type="Gene3D" id="2.40.128.130">
    <property type="entry name" value="Autotransporter beta-domain"/>
    <property type="match status" value="1"/>
</dbReference>
<gene>
    <name evidence="4" type="ORF">H710_01164</name>
</gene>
<dbReference type="InterPro" id="IPR006315">
    <property type="entry name" value="OM_autotransptr_brl_dom"/>
</dbReference>
<dbReference type="EMBL" id="ASIV01000008">
    <property type="protein sequence ID" value="KEG18315.1"/>
    <property type="molecule type" value="Genomic_DNA"/>
</dbReference>
<name>A0A072QXZ8_BARBA</name>
<dbReference type="STRING" id="1293911.H710_01164"/>
<feature type="chain" id="PRO_5001681961" description="Autotransporter domain-containing protein" evidence="2">
    <location>
        <begin position="27"/>
        <end position="819"/>
    </location>
</feature>
<dbReference type="RefSeq" id="WP_041849854.1">
    <property type="nucleotide sequence ID" value="NZ_KL503807.1"/>
</dbReference>
<evidence type="ECO:0000313" key="5">
    <source>
        <dbReference type="Proteomes" id="UP000031740"/>
    </source>
</evidence>
<keyword evidence="2" id="KW-0732">Signal</keyword>
<sequence length="819" mass="88683">MNKKALLLCTAAVTMALMNFNFNANAKTLVVEDGRTENVSDETYHATSPAMEDSAIHVTDGTVTGTNITLTSNINSTGVYIDGANSKVEINNVTITGKITTGFFVQNGGQATINGGSINVGAIGILVTSNDNVERQTLVTLNNVDVTANIGLLSSHQNSKIIMNGGTVTGNMFAFSASNGGNIEVTGVSAIAGQIGIQIAHVSSKVSLTDTKLIVENGIGIGAIGDIVGGEVNLKNSEIRADILLKSSTSNEYPSNFKLKAENSILEGGVQSEEHDKISFDLTNTTWYLKISNQKNGALFDLQDRTDSRVSELKLKDSSIIFNEPTGDDYQTLYIGSKKPTSFAEDSDQDNKTITYIAEGNAQIHLNTEWSNGEKIENQKTDRVLIDGDVSGTTMVYVKVKNDGDENKGEGDAENTSIPRNQKGVSLIQVSGKANENSFKLAHGYATLNNTPYKYMLYGYGKNSSNGGADADPNLVSEGDDFWDFRLQEEYIDPHSGVQALVPQVASYLILPNALFSAGITDINNQNTFLSNRRSVPLYVIENKRNTFLISSYSDSLTLSSNRSALEYGYGAGMYYAALQASLALTTLEHKNSTTFLGLLGTYGELSFTPKDMEDSDKSKLNKWSLTAYGSTQYNNGMYVDTLLSYGILNGYITNALIGNTAKLDGTKMLSLSATIGKPLQTGVENLAFEPQAQLSYQHLSFDTIADIDGFDVKVGLPEQWLIRIGGRLIKTINSVEKREAFSFYSKLNLIKTFGDEGSLWIGDEFQRDSMGSFIEGGVGMSAQLSQHVSLHSDISHRHKLQKAGISGNSFSAGMRYRF</sequence>
<evidence type="ECO:0000259" key="3">
    <source>
        <dbReference type="PROSITE" id="PS51208"/>
    </source>
</evidence>
<dbReference type="InterPro" id="IPR012332">
    <property type="entry name" value="Autotransporter_pectin_lyase_C"/>
</dbReference>
<dbReference type="PROSITE" id="PS51208">
    <property type="entry name" value="AUTOTRANSPORTER"/>
    <property type="match status" value="1"/>
</dbReference>
<evidence type="ECO:0000256" key="2">
    <source>
        <dbReference type="SAM" id="SignalP"/>
    </source>
</evidence>
<evidence type="ECO:0000313" key="4">
    <source>
        <dbReference type="EMBL" id="KEG18315.1"/>
    </source>
</evidence>
<proteinExistence type="predicted"/>
<dbReference type="SMART" id="SM00869">
    <property type="entry name" value="Autotransporter"/>
    <property type="match status" value="1"/>
</dbReference>
<feature type="region of interest" description="Disordered" evidence="1">
    <location>
        <begin position="402"/>
        <end position="422"/>
    </location>
</feature>
<dbReference type="PATRIC" id="fig|1293911.3.peg.1204"/>
<dbReference type="InterPro" id="IPR005546">
    <property type="entry name" value="Autotransporte_beta"/>
</dbReference>
<comment type="caution">
    <text evidence="4">The sequence shown here is derived from an EMBL/GenBank/DDBJ whole genome shotgun (WGS) entry which is preliminary data.</text>
</comment>
<dbReference type="NCBIfam" id="TIGR01414">
    <property type="entry name" value="autotrans_barl"/>
    <property type="match status" value="1"/>
</dbReference>
<accession>A0A072QXZ8</accession>
<feature type="signal peptide" evidence="2">
    <location>
        <begin position="1"/>
        <end position="26"/>
    </location>
</feature>
<dbReference type="SUPFAM" id="SSF103515">
    <property type="entry name" value="Autotransporter"/>
    <property type="match status" value="1"/>
</dbReference>